<dbReference type="AlphaFoldDB" id="A0A1N6UWW5"/>
<evidence type="ECO:0000256" key="1">
    <source>
        <dbReference type="ARBA" id="ARBA00006738"/>
    </source>
</evidence>
<name>A0A1N6UWW5_9RHOO</name>
<protein>
    <recommendedName>
        <fullName evidence="2">UPF0102 protein SAMN05421829_10669</fullName>
    </recommendedName>
</protein>
<dbReference type="NCBIfam" id="NF009150">
    <property type="entry name" value="PRK12497.1-3"/>
    <property type="match status" value="1"/>
</dbReference>
<dbReference type="GO" id="GO:0004519">
    <property type="term" value="F:endonuclease activity"/>
    <property type="evidence" value="ECO:0007669"/>
    <property type="project" value="UniProtKB-KW"/>
</dbReference>
<dbReference type="PANTHER" id="PTHR34039:SF1">
    <property type="entry name" value="UPF0102 PROTEIN YRAN"/>
    <property type="match status" value="1"/>
</dbReference>
<evidence type="ECO:0000313" key="3">
    <source>
        <dbReference type="EMBL" id="SIQ70077.1"/>
    </source>
</evidence>
<dbReference type="NCBIfam" id="TIGR00252">
    <property type="entry name" value="YraN family protein"/>
    <property type="match status" value="1"/>
</dbReference>
<dbReference type="OrthoDB" id="9794876at2"/>
<comment type="similarity">
    <text evidence="1 2">Belongs to the UPF0102 family.</text>
</comment>
<dbReference type="EMBL" id="FTMD01000006">
    <property type="protein sequence ID" value="SIQ70077.1"/>
    <property type="molecule type" value="Genomic_DNA"/>
</dbReference>
<dbReference type="Proteomes" id="UP000186819">
    <property type="component" value="Unassembled WGS sequence"/>
</dbReference>
<keyword evidence="3" id="KW-0540">Nuclease</keyword>
<evidence type="ECO:0000256" key="2">
    <source>
        <dbReference type="HAMAP-Rule" id="MF_00048"/>
    </source>
</evidence>
<reference evidence="4" key="1">
    <citation type="submission" date="2017-01" db="EMBL/GenBank/DDBJ databases">
        <authorList>
            <person name="Varghese N."/>
            <person name="Submissions S."/>
        </authorList>
    </citation>
    <scope>NUCLEOTIDE SEQUENCE [LARGE SCALE GENOMIC DNA]</scope>
    <source>
        <strain evidence="4">ATCC 51758</strain>
    </source>
</reference>
<accession>A0A1N6UWW5</accession>
<sequence length="139" mass="15292">MDIGDRSKREGIVRRPAPLTQARGKAGEELAERILARRGLTPLARNVRCRGGEVDLVCLDRGTVVFVEVRLRSNPGFGGAAASITTTKRRRIVLAARWWLAGAGRRYAQSPCRFDAVLMSALDEAAVEWLRGAFDADAW</sequence>
<dbReference type="InterPro" id="IPR003509">
    <property type="entry name" value="UPF0102_YraN-like"/>
</dbReference>
<organism evidence="3 4">
    <name type="scientific">Aromatoleum tolulyticum</name>
    <dbReference type="NCBI Taxonomy" id="34027"/>
    <lineage>
        <taxon>Bacteria</taxon>
        <taxon>Pseudomonadati</taxon>
        <taxon>Pseudomonadota</taxon>
        <taxon>Betaproteobacteria</taxon>
        <taxon>Rhodocyclales</taxon>
        <taxon>Rhodocyclaceae</taxon>
        <taxon>Aromatoleum</taxon>
    </lineage>
</organism>
<dbReference type="Pfam" id="PF02021">
    <property type="entry name" value="UPF0102"/>
    <property type="match status" value="1"/>
</dbReference>
<keyword evidence="3" id="KW-0255">Endonuclease</keyword>
<keyword evidence="3" id="KW-0378">Hydrolase</keyword>
<dbReference type="RefSeq" id="WP_076602280.1">
    <property type="nucleotide sequence ID" value="NZ_FTMD01000006.1"/>
</dbReference>
<dbReference type="HAMAP" id="MF_00048">
    <property type="entry name" value="UPF0102"/>
    <property type="match status" value="1"/>
</dbReference>
<dbReference type="STRING" id="34027.SAMN05421829_10669"/>
<dbReference type="InterPro" id="IPR011335">
    <property type="entry name" value="Restrct_endonuc-II-like"/>
</dbReference>
<keyword evidence="4" id="KW-1185">Reference proteome</keyword>
<evidence type="ECO:0000313" key="4">
    <source>
        <dbReference type="Proteomes" id="UP000186819"/>
    </source>
</evidence>
<dbReference type="Gene3D" id="3.40.1350.10">
    <property type="match status" value="1"/>
</dbReference>
<proteinExistence type="inferred from homology"/>
<gene>
    <name evidence="3" type="ORF">SAMN05421829_10669</name>
</gene>
<dbReference type="InterPro" id="IPR011856">
    <property type="entry name" value="tRNA_endonuc-like_dom_sf"/>
</dbReference>
<dbReference type="CDD" id="cd20736">
    <property type="entry name" value="PoNe_Nuclease"/>
    <property type="match status" value="1"/>
</dbReference>
<dbReference type="GO" id="GO:0003676">
    <property type="term" value="F:nucleic acid binding"/>
    <property type="evidence" value="ECO:0007669"/>
    <property type="project" value="InterPro"/>
</dbReference>
<dbReference type="SUPFAM" id="SSF52980">
    <property type="entry name" value="Restriction endonuclease-like"/>
    <property type="match status" value="1"/>
</dbReference>
<dbReference type="PANTHER" id="PTHR34039">
    <property type="entry name" value="UPF0102 PROTEIN YRAN"/>
    <property type="match status" value="1"/>
</dbReference>